<dbReference type="AlphaFoldDB" id="A0AAD9LWS3"/>
<gene>
    <name evidence="2" type="ORF">LX32DRAFT_642954</name>
</gene>
<feature type="non-terminal residue" evidence="2">
    <location>
        <position position="75"/>
    </location>
</feature>
<organism evidence="2 3">
    <name type="scientific">Colletotrichum zoysiae</name>
    <dbReference type="NCBI Taxonomy" id="1216348"/>
    <lineage>
        <taxon>Eukaryota</taxon>
        <taxon>Fungi</taxon>
        <taxon>Dikarya</taxon>
        <taxon>Ascomycota</taxon>
        <taxon>Pezizomycotina</taxon>
        <taxon>Sordariomycetes</taxon>
        <taxon>Hypocreomycetidae</taxon>
        <taxon>Glomerellales</taxon>
        <taxon>Glomerellaceae</taxon>
        <taxon>Colletotrichum</taxon>
        <taxon>Colletotrichum graminicola species complex</taxon>
    </lineage>
</organism>
<feature type="compositionally biased region" description="Polar residues" evidence="1">
    <location>
        <begin position="53"/>
        <end position="67"/>
    </location>
</feature>
<proteinExistence type="predicted"/>
<reference evidence="2" key="1">
    <citation type="submission" date="2021-06" db="EMBL/GenBank/DDBJ databases">
        <title>Comparative genomics, transcriptomics and evolutionary studies reveal genomic signatures of adaptation to plant cell wall in hemibiotrophic fungi.</title>
        <authorList>
            <consortium name="DOE Joint Genome Institute"/>
            <person name="Baroncelli R."/>
            <person name="Diaz J.F."/>
            <person name="Benocci T."/>
            <person name="Peng M."/>
            <person name="Battaglia E."/>
            <person name="Haridas S."/>
            <person name="Andreopoulos W."/>
            <person name="Labutti K."/>
            <person name="Pangilinan J."/>
            <person name="Floch G.L."/>
            <person name="Makela M.R."/>
            <person name="Henrissat B."/>
            <person name="Grigoriev I.V."/>
            <person name="Crouch J.A."/>
            <person name="De Vries R.P."/>
            <person name="Sukno S.A."/>
            <person name="Thon M.R."/>
        </authorList>
    </citation>
    <scope>NUCLEOTIDE SEQUENCE</scope>
    <source>
        <strain evidence="2">MAFF235873</strain>
    </source>
</reference>
<evidence type="ECO:0000313" key="3">
    <source>
        <dbReference type="Proteomes" id="UP001232148"/>
    </source>
</evidence>
<feature type="region of interest" description="Disordered" evidence="1">
    <location>
        <begin position="39"/>
        <end position="75"/>
    </location>
</feature>
<evidence type="ECO:0000313" key="2">
    <source>
        <dbReference type="EMBL" id="KAK2025211.1"/>
    </source>
</evidence>
<protein>
    <submittedName>
        <fullName evidence="2">Uncharacterized protein</fullName>
    </submittedName>
</protein>
<feature type="region of interest" description="Disordered" evidence="1">
    <location>
        <begin position="1"/>
        <end position="27"/>
    </location>
</feature>
<sequence>MSSRSSLSLSLCLSPPAPGSLPSNPSSLRPLRHNLVLAPNTRQQAKPMIASTPLCSTSLGRSDSSPRANIPTAVG</sequence>
<evidence type="ECO:0000256" key="1">
    <source>
        <dbReference type="SAM" id="MobiDB-lite"/>
    </source>
</evidence>
<keyword evidence="3" id="KW-1185">Reference proteome</keyword>
<dbReference type="Proteomes" id="UP001232148">
    <property type="component" value="Unassembled WGS sequence"/>
</dbReference>
<dbReference type="EMBL" id="MU842943">
    <property type="protein sequence ID" value="KAK2025211.1"/>
    <property type="molecule type" value="Genomic_DNA"/>
</dbReference>
<accession>A0AAD9LWS3</accession>
<name>A0AAD9LWS3_9PEZI</name>
<comment type="caution">
    <text evidence="2">The sequence shown here is derived from an EMBL/GenBank/DDBJ whole genome shotgun (WGS) entry which is preliminary data.</text>
</comment>